<keyword evidence="3 11" id="KW-0963">Cytoplasm</keyword>
<name>A0A074W2L4_AURM1</name>
<dbReference type="InterPro" id="IPR048857">
    <property type="entry name" value="OTU1_Ubl"/>
</dbReference>
<dbReference type="InterPro" id="IPR057766">
    <property type="entry name" value="Znf-C2H2_OTU1-like_C"/>
</dbReference>
<dbReference type="InterPro" id="IPR003323">
    <property type="entry name" value="OTU_dom"/>
</dbReference>
<evidence type="ECO:0000313" key="15">
    <source>
        <dbReference type="Proteomes" id="UP000030672"/>
    </source>
</evidence>
<dbReference type="Proteomes" id="UP000030672">
    <property type="component" value="Unassembled WGS sequence"/>
</dbReference>
<dbReference type="Pfam" id="PF24560">
    <property type="entry name" value="zf-C2H2_OTU1_C"/>
    <property type="match status" value="1"/>
</dbReference>
<comment type="subcellular location">
    <subcellularLocation>
        <location evidence="2 11">Cytoplasm</location>
    </subcellularLocation>
</comment>
<dbReference type="FunFam" id="3.90.70.80:FF:000016">
    <property type="entry name" value="Putative ubiquitin thioesterase otu1"/>
    <property type="match status" value="1"/>
</dbReference>
<dbReference type="GeneID" id="63920601"/>
<accession>A0A074W2L4</accession>
<feature type="domain" description="OTU" evidence="13">
    <location>
        <begin position="153"/>
        <end position="274"/>
    </location>
</feature>
<evidence type="ECO:0000256" key="5">
    <source>
        <dbReference type="ARBA" id="ARBA00022723"/>
    </source>
</evidence>
<dbReference type="HOGENOM" id="CLU_049327_0_0_1"/>
<dbReference type="InterPro" id="IPR038765">
    <property type="entry name" value="Papain-like_cys_pep_sf"/>
</dbReference>
<evidence type="ECO:0000256" key="1">
    <source>
        <dbReference type="ARBA" id="ARBA00000707"/>
    </source>
</evidence>
<evidence type="ECO:0000256" key="3">
    <source>
        <dbReference type="ARBA" id="ARBA00022490"/>
    </source>
</evidence>
<dbReference type="Pfam" id="PF02338">
    <property type="entry name" value="OTU"/>
    <property type="match status" value="1"/>
</dbReference>
<dbReference type="EC" id="3.4.19.12" evidence="11"/>
<dbReference type="PANTHER" id="PTHR13312:SF0">
    <property type="entry name" value="UBIQUITIN THIOESTERASE OTU1"/>
    <property type="match status" value="1"/>
</dbReference>
<evidence type="ECO:0000256" key="12">
    <source>
        <dbReference type="SAM" id="MobiDB-lite"/>
    </source>
</evidence>
<reference evidence="14 15" key="1">
    <citation type="journal article" date="2014" name="BMC Genomics">
        <title>Genome sequencing of four Aureobasidium pullulans varieties: biotechnological potential, stress tolerance, and description of new species.</title>
        <authorList>
            <person name="Gostin Ar C."/>
            <person name="Ohm R.A."/>
            <person name="Kogej T."/>
            <person name="Sonjak S."/>
            <person name="Turk M."/>
            <person name="Zajc J."/>
            <person name="Zalar P."/>
            <person name="Grube M."/>
            <person name="Sun H."/>
            <person name="Han J."/>
            <person name="Sharma A."/>
            <person name="Chiniquy J."/>
            <person name="Ngan C.Y."/>
            <person name="Lipzen A."/>
            <person name="Barry K."/>
            <person name="Grigoriev I.V."/>
            <person name="Gunde-Cimerman N."/>
        </authorList>
    </citation>
    <scope>NUCLEOTIDE SEQUENCE [LARGE SCALE GENOMIC DNA]</scope>
    <source>
        <strain evidence="14 15">CBS 110374</strain>
    </source>
</reference>
<comment type="function">
    <text evidence="11">Hydrolase that can remove conjugated ubiquitin from proteins and may therefore play an important regulatory role at the level of protein turnover by preventing degradation.</text>
</comment>
<dbReference type="Pfam" id="PF21403">
    <property type="entry name" value="OTU1_UBXL"/>
    <property type="match status" value="1"/>
</dbReference>
<keyword evidence="7 11" id="KW-0833">Ubl conjugation pathway</keyword>
<keyword evidence="9 11" id="KW-0788">Thiol protease</keyword>
<dbReference type="GO" id="GO:0004843">
    <property type="term" value="F:cysteine-type deubiquitinase activity"/>
    <property type="evidence" value="ECO:0007669"/>
    <property type="project" value="UniProtKB-UniRule"/>
</dbReference>
<evidence type="ECO:0000256" key="11">
    <source>
        <dbReference type="RuleBase" id="RU367104"/>
    </source>
</evidence>
<dbReference type="PROSITE" id="PS50802">
    <property type="entry name" value="OTU"/>
    <property type="match status" value="1"/>
</dbReference>
<dbReference type="PANTHER" id="PTHR13312">
    <property type="entry name" value="HIV-INDUCED PROTEIN-7-LIKE PROTEASE"/>
    <property type="match status" value="1"/>
</dbReference>
<dbReference type="AlphaFoldDB" id="A0A074W2L4"/>
<evidence type="ECO:0000259" key="13">
    <source>
        <dbReference type="PROSITE" id="PS50802"/>
    </source>
</evidence>
<evidence type="ECO:0000313" key="14">
    <source>
        <dbReference type="EMBL" id="KEQ67033.1"/>
    </source>
</evidence>
<dbReference type="GO" id="GO:0008270">
    <property type="term" value="F:zinc ion binding"/>
    <property type="evidence" value="ECO:0007669"/>
    <property type="project" value="UniProtKB-KW"/>
</dbReference>
<evidence type="ECO:0000256" key="4">
    <source>
        <dbReference type="ARBA" id="ARBA00022670"/>
    </source>
</evidence>
<gene>
    <name evidence="14" type="ORF">M437DRAFT_79695</name>
</gene>
<proteinExistence type="predicted"/>
<protein>
    <recommendedName>
        <fullName evidence="11">Ubiquitin thioesterase OTU</fullName>
        <ecNumber evidence="11">3.4.19.12</ecNumber>
    </recommendedName>
</protein>
<dbReference type="CDD" id="cd22745">
    <property type="entry name" value="OTU_OTU1"/>
    <property type="match status" value="1"/>
</dbReference>
<evidence type="ECO:0000256" key="10">
    <source>
        <dbReference type="ARBA" id="ARBA00022833"/>
    </source>
</evidence>
<dbReference type="Gene3D" id="3.10.20.90">
    <property type="entry name" value="Phosphatidylinositol 3-kinase Catalytic Subunit, Chain A, domain 1"/>
    <property type="match status" value="1"/>
</dbReference>
<keyword evidence="8 11" id="KW-0378">Hydrolase</keyword>
<keyword evidence="15" id="KW-1185">Reference proteome</keyword>
<dbReference type="GO" id="GO:0016579">
    <property type="term" value="P:protein deubiquitination"/>
    <property type="evidence" value="ECO:0007669"/>
    <property type="project" value="TreeGrafter"/>
</dbReference>
<dbReference type="SUPFAM" id="SSF54001">
    <property type="entry name" value="Cysteine proteinases"/>
    <property type="match status" value="1"/>
</dbReference>
<keyword evidence="10" id="KW-0862">Zinc</keyword>
<dbReference type="GO" id="GO:0005829">
    <property type="term" value="C:cytosol"/>
    <property type="evidence" value="ECO:0007669"/>
    <property type="project" value="TreeGrafter"/>
</dbReference>
<dbReference type="STRING" id="1043003.A0A074W2L4"/>
<evidence type="ECO:0000256" key="9">
    <source>
        <dbReference type="ARBA" id="ARBA00022807"/>
    </source>
</evidence>
<dbReference type="GO" id="GO:0030968">
    <property type="term" value="P:endoplasmic reticulum unfolded protein response"/>
    <property type="evidence" value="ECO:0007669"/>
    <property type="project" value="TreeGrafter"/>
</dbReference>
<dbReference type="GO" id="GO:0036503">
    <property type="term" value="P:ERAD pathway"/>
    <property type="evidence" value="ECO:0007669"/>
    <property type="project" value="TreeGrafter"/>
</dbReference>
<keyword evidence="4" id="KW-0645">Protease</keyword>
<evidence type="ECO:0000256" key="6">
    <source>
        <dbReference type="ARBA" id="ARBA00022771"/>
    </source>
</evidence>
<comment type="catalytic activity">
    <reaction evidence="1 11">
        <text>Thiol-dependent hydrolysis of ester, thioester, amide, peptide and isopeptide bonds formed by the C-terminal Gly of ubiquitin (a 76-residue protein attached to proteins as an intracellular targeting signal).</text>
        <dbReference type="EC" id="3.4.19.12"/>
    </reaction>
</comment>
<evidence type="ECO:0000256" key="7">
    <source>
        <dbReference type="ARBA" id="ARBA00022786"/>
    </source>
</evidence>
<dbReference type="GO" id="GO:0005634">
    <property type="term" value="C:nucleus"/>
    <property type="evidence" value="ECO:0007669"/>
    <property type="project" value="TreeGrafter"/>
</dbReference>
<evidence type="ECO:0000256" key="2">
    <source>
        <dbReference type="ARBA" id="ARBA00004496"/>
    </source>
</evidence>
<dbReference type="RefSeq" id="XP_040884056.1">
    <property type="nucleotide sequence ID" value="XM_041027228.1"/>
</dbReference>
<sequence length="358" mass="39250">MRIRIRGPSGMSQVNMPETATWGELKHEISSKTSVADFDVKYGYPPQNLDTTSIDNETKLTDVGIKLDGEQLIILPRDVQQSLHNPMSGHKDPQNPGALPSLKNIQPPQHRPGDFPSGQASGGQAAPLSLQRKPNDVESDPPEVPVPGLEGVLVLRVMPDDNSCMFRALGSAVLGDALDAMNELRSMVAQTIQSNPDLYTAGMLEKAPDDYCRWIQREDSWGGGIELAILSQQFDIEICSINVQDLRIDRFNEGKPRRCILIYSGIHYDVVAVSPGPGTSPEFDRKIFEVAQIEGMEGEDGGALQAARELCQVLQQRHYFTDTHGFTIKCNVCGWTGKGEKGATEHAKQTGHMNFGEA</sequence>
<dbReference type="Gene3D" id="3.90.70.80">
    <property type="match status" value="1"/>
</dbReference>
<keyword evidence="5" id="KW-0479">Metal-binding</keyword>
<keyword evidence="6" id="KW-0863">Zinc-finger</keyword>
<evidence type="ECO:0000256" key="8">
    <source>
        <dbReference type="ARBA" id="ARBA00022801"/>
    </source>
</evidence>
<organism evidence="14 15">
    <name type="scientific">Aureobasidium melanogenum (strain CBS 110374)</name>
    <name type="common">Aureobasidium pullulans var. melanogenum</name>
    <dbReference type="NCBI Taxonomy" id="1043003"/>
    <lineage>
        <taxon>Eukaryota</taxon>
        <taxon>Fungi</taxon>
        <taxon>Dikarya</taxon>
        <taxon>Ascomycota</taxon>
        <taxon>Pezizomycotina</taxon>
        <taxon>Dothideomycetes</taxon>
        <taxon>Dothideomycetidae</taxon>
        <taxon>Dothideales</taxon>
        <taxon>Saccotheciaceae</taxon>
        <taxon>Aureobasidium</taxon>
    </lineage>
</organism>
<dbReference type="EMBL" id="KL584824">
    <property type="protein sequence ID" value="KEQ67033.1"/>
    <property type="molecule type" value="Genomic_DNA"/>
</dbReference>
<feature type="region of interest" description="Disordered" evidence="12">
    <location>
        <begin position="82"/>
        <end position="145"/>
    </location>
</feature>